<organism evidence="3">
    <name type="scientific">viral metagenome</name>
    <dbReference type="NCBI Taxonomy" id="1070528"/>
    <lineage>
        <taxon>unclassified sequences</taxon>
        <taxon>metagenomes</taxon>
        <taxon>organismal metagenomes</taxon>
    </lineage>
</organism>
<dbReference type="SUPFAM" id="SSF50249">
    <property type="entry name" value="Nucleic acid-binding proteins"/>
    <property type="match status" value="1"/>
</dbReference>
<keyword evidence="1" id="KW-0240">DNA-directed RNA polymerase</keyword>
<dbReference type="InterPro" id="IPR036898">
    <property type="entry name" value="RNA_pol_Rpb7-like_N_sf"/>
</dbReference>
<dbReference type="InterPro" id="IPR012340">
    <property type="entry name" value="NA-bd_OB-fold"/>
</dbReference>
<dbReference type="AlphaFoldDB" id="A0A6C0KGQ2"/>
<protein>
    <recommendedName>
        <fullName evidence="4">S1 motif domain-containing protein</fullName>
    </recommendedName>
</protein>
<evidence type="ECO:0000313" key="3">
    <source>
        <dbReference type="EMBL" id="QHU16316.1"/>
    </source>
</evidence>
<accession>A0A6C0KGQ2</accession>
<sequence>MSKAMNKKTSSSSSSHKNHNLYMKNILTRKINLHVTEIGSNIKQNIQKKISMEIEGKCIVDGFIKPDSVNILSYSSGLLQQDNVSFDASFECLVCKPVEGMKIQCTVKNIAKGGIRAEINEYISPVIIFIARDHHYQSKYFSSIKENDTIKVSVIGQRYELNDKYVSVIAKLIEPKKSTKIKLVIAEN</sequence>
<reference evidence="3" key="1">
    <citation type="journal article" date="2020" name="Nature">
        <title>Giant virus diversity and host interactions through global metagenomics.</title>
        <authorList>
            <person name="Schulz F."/>
            <person name="Roux S."/>
            <person name="Paez-Espino D."/>
            <person name="Jungbluth S."/>
            <person name="Walsh D.A."/>
            <person name="Denef V.J."/>
            <person name="McMahon K.D."/>
            <person name="Konstantinidis K.T."/>
            <person name="Eloe-Fadrosh E.A."/>
            <person name="Kyrpides N.C."/>
            <person name="Woyke T."/>
        </authorList>
    </citation>
    <scope>NUCLEOTIDE SEQUENCE</scope>
    <source>
        <strain evidence="3">GVMAG-S-3300011013-78</strain>
    </source>
</reference>
<keyword evidence="2" id="KW-0804">Transcription</keyword>
<evidence type="ECO:0000256" key="2">
    <source>
        <dbReference type="ARBA" id="ARBA00023163"/>
    </source>
</evidence>
<dbReference type="Gene3D" id="3.30.1490.120">
    <property type="entry name" value="RNA polymerase Rpb7-like, N-terminal domain"/>
    <property type="match status" value="1"/>
</dbReference>
<proteinExistence type="predicted"/>
<dbReference type="GO" id="GO:0000428">
    <property type="term" value="C:DNA-directed RNA polymerase complex"/>
    <property type="evidence" value="ECO:0007669"/>
    <property type="project" value="UniProtKB-KW"/>
</dbReference>
<evidence type="ECO:0000256" key="1">
    <source>
        <dbReference type="ARBA" id="ARBA00022478"/>
    </source>
</evidence>
<name>A0A6C0KGQ2_9ZZZZ</name>
<evidence type="ECO:0008006" key="4">
    <source>
        <dbReference type="Google" id="ProtNLM"/>
    </source>
</evidence>
<dbReference type="EMBL" id="MN740879">
    <property type="protein sequence ID" value="QHU16316.1"/>
    <property type="molecule type" value="Genomic_DNA"/>
</dbReference>